<sequence length="319" mass="35989">MQGREEALTMETLEPTTPSPSSKAVNIDFRSPGSTPSPLAPSVSRLWRPAAQRNLRNQWSKLSSLRKEWNSSSSNGRSLATSLVNTYLNEKFMPSMELGALSDIPDIRKTASWKLFKQFELYWSKLLTSYKNLVAVVTQMSKVSKSMRCYLKGTGNASLVEFCSSSEDINDSGDGGGFPVFVFRSISCFEKLSEELVQMFILELNLKRFLVVELLSLSCESSNVKRLNWSDELYPGEFDDLKVCNLYSEETSGPVQPRLAVSQSDVSISRRDNRQLNHNNTMEVYLTTWLAEVNICSRRVNGIFAEIGEEIRLNILCDL</sequence>
<dbReference type="PANTHER" id="PTHR15827:SF2">
    <property type="entry name" value="CYCLIN-DEPENDENT KINASE 2-INTERACTING PROTEIN"/>
    <property type="match status" value="1"/>
</dbReference>
<feature type="region of interest" description="Disordered" evidence="1">
    <location>
        <begin position="1"/>
        <end position="42"/>
    </location>
</feature>
<comment type="caution">
    <text evidence="2">The sequence shown here is derived from an EMBL/GenBank/DDBJ whole genome shotgun (WGS) entry which is preliminary data.</text>
</comment>
<reference evidence="2 3" key="1">
    <citation type="journal article" date="2020" name="bioRxiv">
        <title>Sequence and annotation of 42 cannabis genomes reveals extensive copy number variation in cannabinoid synthesis and pathogen resistance genes.</title>
        <authorList>
            <person name="Mckernan K.J."/>
            <person name="Helbert Y."/>
            <person name="Kane L.T."/>
            <person name="Ebling H."/>
            <person name="Zhang L."/>
            <person name="Liu B."/>
            <person name="Eaton Z."/>
            <person name="Mclaughlin S."/>
            <person name="Kingan S."/>
            <person name="Baybayan P."/>
            <person name="Concepcion G."/>
            <person name="Jordan M."/>
            <person name="Riva A."/>
            <person name="Barbazuk W."/>
            <person name="Harkins T."/>
        </authorList>
    </citation>
    <scope>NUCLEOTIDE SEQUENCE [LARGE SCALE GENOMIC DNA]</scope>
    <source>
        <strain evidence="3">cv. Jamaican Lion 4</strain>
        <tissue evidence="2">Leaf</tissue>
    </source>
</reference>
<dbReference type="Proteomes" id="UP000525078">
    <property type="component" value="Unassembled WGS sequence"/>
</dbReference>
<dbReference type="AlphaFoldDB" id="A0A7J6GL43"/>
<feature type="compositionally biased region" description="Polar residues" evidence="1">
    <location>
        <begin position="14"/>
        <end position="24"/>
    </location>
</feature>
<dbReference type="PANTHER" id="PTHR15827">
    <property type="entry name" value="CYCLIN-DEPENDENT KINASE 2-INTERACTING PROTEIN"/>
    <property type="match status" value="1"/>
</dbReference>
<organism evidence="2 3">
    <name type="scientific">Cannabis sativa</name>
    <name type="common">Hemp</name>
    <name type="synonym">Marijuana</name>
    <dbReference type="NCBI Taxonomy" id="3483"/>
    <lineage>
        <taxon>Eukaryota</taxon>
        <taxon>Viridiplantae</taxon>
        <taxon>Streptophyta</taxon>
        <taxon>Embryophyta</taxon>
        <taxon>Tracheophyta</taxon>
        <taxon>Spermatophyta</taxon>
        <taxon>Magnoliopsida</taxon>
        <taxon>eudicotyledons</taxon>
        <taxon>Gunneridae</taxon>
        <taxon>Pentapetalae</taxon>
        <taxon>rosids</taxon>
        <taxon>fabids</taxon>
        <taxon>Rosales</taxon>
        <taxon>Cannabaceae</taxon>
        <taxon>Cannabis</taxon>
    </lineage>
</organism>
<name>A0A7J6GL43_CANSA</name>
<evidence type="ECO:0000256" key="1">
    <source>
        <dbReference type="SAM" id="MobiDB-lite"/>
    </source>
</evidence>
<evidence type="ECO:0000313" key="2">
    <source>
        <dbReference type="EMBL" id="KAF4383040.1"/>
    </source>
</evidence>
<accession>A0A7J6GL43</accession>
<protein>
    <submittedName>
        <fullName evidence="2">Uncharacterized protein</fullName>
    </submittedName>
</protein>
<gene>
    <name evidence="2" type="ORF">F8388_009071</name>
</gene>
<evidence type="ECO:0000313" key="3">
    <source>
        <dbReference type="Proteomes" id="UP000525078"/>
    </source>
</evidence>
<proteinExistence type="predicted"/>
<dbReference type="EMBL" id="JAATIP010000053">
    <property type="protein sequence ID" value="KAF4383040.1"/>
    <property type="molecule type" value="Genomic_DNA"/>
</dbReference>